<keyword evidence="6 10" id="KW-0573">Peptidoglycan synthesis</keyword>
<evidence type="ECO:0000256" key="2">
    <source>
        <dbReference type="ARBA" id="ARBA00022618"/>
    </source>
</evidence>
<dbReference type="NCBIfam" id="TIGR01133">
    <property type="entry name" value="murG"/>
    <property type="match status" value="1"/>
</dbReference>
<comment type="catalytic activity">
    <reaction evidence="10">
        <text>di-trans,octa-cis-undecaprenyl diphospho-N-acetyl-alpha-D-muramoyl-L-alanyl-D-glutamyl-meso-2,6-diaminopimeloyl-D-alanyl-D-alanine + UDP-N-acetyl-alpha-D-glucosamine = di-trans,octa-cis-undecaprenyl diphospho-[N-acetyl-alpha-D-glucosaminyl-(1-&gt;4)]-N-acetyl-alpha-D-muramoyl-L-alanyl-D-glutamyl-meso-2,6-diaminopimeloyl-D-alanyl-D-alanine + UDP + H(+)</text>
        <dbReference type="Rhea" id="RHEA:31227"/>
        <dbReference type="ChEBI" id="CHEBI:15378"/>
        <dbReference type="ChEBI" id="CHEBI:57705"/>
        <dbReference type="ChEBI" id="CHEBI:58223"/>
        <dbReference type="ChEBI" id="CHEBI:61387"/>
        <dbReference type="ChEBI" id="CHEBI:61388"/>
        <dbReference type="EC" id="2.4.1.227"/>
    </reaction>
</comment>
<dbReference type="Proteomes" id="UP000321793">
    <property type="component" value="Unassembled WGS sequence"/>
</dbReference>
<reference evidence="13 14" key="1">
    <citation type="submission" date="2019-07" db="EMBL/GenBank/DDBJ databases">
        <title>Whole genome shotgun sequence of Knoellia locipacati NBRC 109775.</title>
        <authorList>
            <person name="Hosoyama A."/>
            <person name="Uohara A."/>
            <person name="Ohji S."/>
            <person name="Ichikawa N."/>
        </authorList>
    </citation>
    <scope>NUCLEOTIDE SEQUENCE [LARGE SCALE GENOMIC DNA]</scope>
    <source>
        <strain evidence="13 14">NBRC 109775</strain>
    </source>
</reference>
<name>A0A512T4M7_9MICO</name>
<dbReference type="Gene3D" id="3.40.50.2000">
    <property type="entry name" value="Glycogen Phosphorylase B"/>
    <property type="match status" value="2"/>
</dbReference>
<sequence>MSTQLTVGSVLLAGGGTAGHVSPLLALADCLRRREPDVRIVALGTAEGLEARLVPARGYDLEVVPKVPMPRRPSGDLLRLPGSLRRAVAAADAAITKADARVVVGFGGYVSTPAYLAARRRGIPVVIHEQNARPGLANKLGARFAKHVAVTFPGTPLRGATVTGMPLRREIALLDRKARRAEALAAFGLDPQWPTVLVTGGSLGAQRINEAFRTSMGSLRTAGVQVLHVTGVGKEFPVEESGAGAPYVVVPYADRMELAYAAADIVVARSGANTVCELTAVGLPAAYVPLPIGNGEQRLNAEAVVSAGGGLVVEDADLTPAWIETTLVPLLRDATRLGEMAAAAASVGERDGDELLADLVVDAASGKV</sequence>
<dbReference type="SUPFAM" id="SSF53756">
    <property type="entry name" value="UDP-Glycosyltransferase/glycogen phosphorylase"/>
    <property type="match status" value="1"/>
</dbReference>
<evidence type="ECO:0000256" key="7">
    <source>
        <dbReference type="ARBA" id="ARBA00023136"/>
    </source>
</evidence>
<keyword evidence="7 10" id="KW-0472">Membrane</keyword>
<proteinExistence type="inferred from homology"/>
<feature type="binding site" evidence="10">
    <location>
        <position position="202"/>
    </location>
    <ligand>
        <name>UDP-N-acetyl-alpha-D-glucosamine</name>
        <dbReference type="ChEBI" id="CHEBI:57705"/>
    </ligand>
</feature>
<dbReference type="RefSeq" id="WP_147067016.1">
    <property type="nucleotide sequence ID" value="NZ_BAABDN010000002.1"/>
</dbReference>
<comment type="caution">
    <text evidence="10">Lacks conserved residue(s) required for the propagation of feature annotation.</text>
</comment>
<feature type="domain" description="Glycosyl transferase family 28 C-terminal" evidence="12">
    <location>
        <begin position="195"/>
        <end position="354"/>
    </location>
</feature>
<evidence type="ECO:0000256" key="9">
    <source>
        <dbReference type="ARBA" id="ARBA00023316"/>
    </source>
</evidence>
<dbReference type="GO" id="GO:0050511">
    <property type="term" value="F:undecaprenyldiphospho-muramoylpentapeptide beta-N-acetylglucosaminyltransferase activity"/>
    <property type="evidence" value="ECO:0007669"/>
    <property type="project" value="UniProtKB-UniRule"/>
</dbReference>
<keyword evidence="5 10" id="KW-0133">Cell shape</keyword>
<dbReference type="GO" id="GO:0071555">
    <property type="term" value="P:cell wall organization"/>
    <property type="evidence" value="ECO:0007669"/>
    <property type="project" value="UniProtKB-KW"/>
</dbReference>
<comment type="similarity">
    <text evidence="10">Belongs to the glycosyltransferase 28 family. MurG subfamily.</text>
</comment>
<dbReference type="AlphaFoldDB" id="A0A512T4M7"/>
<organism evidence="13 14">
    <name type="scientific">Knoellia locipacati</name>
    <dbReference type="NCBI Taxonomy" id="882824"/>
    <lineage>
        <taxon>Bacteria</taxon>
        <taxon>Bacillati</taxon>
        <taxon>Actinomycetota</taxon>
        <taxon>Actinomycetes</taxon>
        <taxon>Micrococcales</taxon>
        <taxon>Intrasporangiaceae</taxon>
        <taxon>Knoellia</taxon>
    </lineage>
</organism>
<dbReference type="EMBL" id="BKBA01000013">
    <property type="protein sequence ID" value="GEQ15170.1"/>
    <property type="molecule type" value="Genomic_DNA"/>
</dbReference>
<evidence type="ECO:0000256" key="3">
    <source>
        <dbReference type="ARBA" id="ARBA00022676"/>
    </source>
</evidence>
<evidence type="ECO:0000259" key="12">
    <source>
        <dbReference type="Pfam" id="PF04101"/>
    </source>
</evidence>
<evidence type="ECO:0000313" key="13">
    <source>
        <dbReference type="EMBL" id="GEQ15170.1"/>
    </source>
</evidence>
<evidence type="ECO:0000256" key="4">
    <source>
        <dbReference type="ARBA" id="ARBA00022679"/>
    </source>
</evidence>
<dbReference type="GO" id="GO:0005975">
    <property type="term" value="P:carbohydrate metabolic process"/>
    <property type="evidence" value="ECO:0007669"/>
    <property type="project" value="InterPro"/>
</dbReference>
<dbReference type="InterPro" id="IPR004276">
    <property type="entry name" value="GlycoTrans_28_N"/>
</dbReference>
<comment type="subcellular location">
    <subcellularLocation>
        <location evidence="10">Cell membrane</location>
        <topology evidence="10">Peripheral membrane protein</topology>
        <orientation evidence="10">Cytoplasmic side</orientation>
    </subcellularLocation>
</comment>
<dbReference type="GO" id="GO:0005886">
    <property type="term" value="C:plasma membrane"/>
    <property type="evidence" value="ECO:0007669"/>
    <property type="project" value="UniProtKB-SubCell"/>
</dbReference>
<evidence type="ECO:0000256" key="1">
    <source>
        <dbReference type="ARBA" id="ARBA00022475"/>
    </source>
</evidence>
<dbReference type="GO" id="GO:0051991">
    <property type="term" value="F:UDP-N-acetyl-D-glucosamine:N-acetylmuramoyl-L-alanyl-D-glutamyl-meso-2,6-diaminopimelyl-D-alanyl-D-alanine-diphosphoundecaprenol 4-beta-N-acetylglucosaminlytransferase activity"/>
    <property type="evidence" value="ECO:0007669"/>
    <property type="project" value="RHEA"/>
</dbReference>
<gene>
    <name evidence="10 13" type="primary">murG</name>
    <name evidence="13" type="ORF">KLO01_32170</name>
</gene>
<keyword evidence="3 10" id="KW-0328">Glycosyltransferase</keyword>
<dbReference type="Pfam" id="PF04101">
    <property type="entry name" value="Glyco_tran_28_C"/>
    <property type="match status" value="1"/>
</dbReference>
<evidence type="ECO:0000313" key="14">
    <source>
        <dbReference type="Proteomes" id="UP000321793"/>
    </source>
</evidence>
<feature type="binding site" evidence="10">
    <location>
        <position position="131"/>
    </location>
    <ligand>
        <name>UDP-N-acetyl-alpha-D-glucosamine</name>
        <dbReference type="ChEBI" id="CHEBI:57705"/>
    </ligand>
</feature>
<dbReference type="OrthoDB" id="9808936at2"/>
<evidence type="ECO:0000256" key="5">
    <source>
        <dbReference type="ARBA" id="ARBA00022960"/>
    </source>
</evidence>
<dbReference type="GO" id="GO:0009252">
    <property type="term" value="P:peptidoglycan biosynthetic process"/>
    <property type="evidence" value="ECO:0007669"/>
    <property type="project" value="UniProtKB-UniRule"/>
</dbReference>
<evidence type="ECO:0000256" key="10">
    <source>
        <dbReference type="HAMAP-Rule" id="MF_00033"/>
    </source>
</evidence>
<dbReference type="HAMAP" id="MF_00033">
    <property type="entry name" value="MurG"/>
    <property type="match status" value="1"/>
</dbReference>
<keyword evidence="8 10" id="KW-0131">Cell cycle</keyword>
<evidence type="ECO:0000259" key="11">
    <source>
        <dbReference type="Pfam" id="PF03033"/>
    </source>
</evidence>
<dbReference type="UniPathway" id="UPA00219"/>
<dbReference type="PANTHER" id="PTHR21015">
    <property type="entry name" value="UDP-N-ACETYLGLUCOSAMINE--N-ACETYLMURAMYL-(PENTAPEPTIDE) PYROPHOSPHORYL-UNDECAPRENOL N-ACETYLGLUCOSAMINE TRANSFERASE 1"/>
    <property type="match status" value="1"/>
</dbReference>
<evidence type="ECO:0000256" key="8">
    <source>
        <dbReference type="ARBA" id="ARBA00023306"/>
    </source>
</evidence>
<dbReference type="GO" id="GO:0008360">
    <property type="term" value="P:regulation of cell shape"/>
    <property type="evidence" value="ECO:0007669"/>
    <property type="project" value="UniProtKB-KW"/>
</dbReference>
<feature type="domain" description="Glycosyltransferase family 28 N-terminal" evidence="11">
    <location>
        <begin position="10"/>
        <end position="149"/>
    </location>
</feature>
<accession>A0A512T4M7</accession>
<protein>
    <recommendedName>
        <fullName evidence="10">UDP-N-acetylglucosamine--N-acetylmuramyl-(pentapeptide) pyrophosphoryl-undecaprenol N-acetylglucosamine transferase</fullName>
        <ecNumber evidence="10">2.4.1.227</ecNumber>
    </recommendedName>
    <alternativeName>
        <fullName evidence="10">Undecaprenyl-PP-MurNAc-pentapeptide-UDPGlcNAc GlcNAc transferase</fullName>
    </alternativeName>
</protein>
<dbReference type="GO" id="GO:0051301">
    <property type="term" value="P:cell division"/>
    <property type="evidence" value="ECO:0007669"/>
    <property type="project" value="UniProtKB-KW"/>
</dbReference>
<dbReference type="InterPro" id="IPR007235">
    <property type="entry name" value="Glyco_trans_28_C"/>
</dbReference>
<keyword evidence="14" id="KW-1185">Reference proteome</keyword>
<comment type="pathway">
    <text evidence="10">Cell wall biogenesis; peptidoglycan biosynthesis.</text>
</comment>
<dbReference type="EC" id="2.4.1.227" evidence="10"/>
<dbReference type="PANTHER" id="PTHR21015:SF22">
    <property type="entry name" value="GLYCOSYLTRANSFERASE"/>
    <property type="match status" value="1"/>
</dbReference>
<dbReference type="Pfam" id="PF03033">
    <property type="entry name" value="Glyco_transf_28"/>
    <property type="match status" value="1"/>
</dbReference>
<feature type="binding site" evidence="10">
    <location>
        <begin position="17"/>
        <end position="19"/>
    </location>
    <ligand>
        <name>UDP-N-acetyl-alpha-D-glucosamine</name>
        <dbReference type="ChEBI" id="CHEBI:57705"/>
    </ligand>
</feature>
<comment type="function">
    <text evidence="10">Cell wall formation. Catalyzes the transfer of a GlcNAc subunit on undecaprenyl-pyrophosphoryl-MurNAc-pentapeptide (lipid intermediate I) to form undecaprenyl-pyrophosphoryl-MurNAc-(pentapeptide)GlcNAc (lipid intermediate II).</text>
</comment>
<keyword evidence="4 10" id="KW-0808">Transferase</keyword>
<keyword evidence="1 10" id="KW-1003">Cell membrane</keyword>
<dbReference type="InterPro" id="IPR006009">
    <property type="entry name" value="GlcNAc_MurG"/>
</dbReference>
<evidence type="ECO:0000256" key="6">
    <source>
        <dbReference type="ARBA" id="ARBA00022984"/>
    </source>
</evidence>
<dbReference type="CDD" id="cd03785">
    <property type="entry name" value="GT28_MurG"/>
    <property type="match status" value="1"/>
</dbReference>
<comment type="caution">
    <text evidence="13">The sequence shown here is derived from an EMBL/GenBank/DDBJ whole genome shotgun (WGS) entry which is preliminary data.</text>
</comment>
<feature type="binding site" evidence="10">
    <location>
        <position position="297"/>
    </location>
    <ligand>
        <name>UDP-N-acetyl-alpha-D-glucosamine</name>
        <dbReference type="ChEBI" id="CHEBI:57705"/>
    </ligand>
</feature>
<keyword evidence="9 10" id="KW-0961">Cell wall biogenesis/degradation</keyword>
<keyword evidence="2 10" id="KW-0132">Cell division</keyword>
<feature type="binding site" evidence="10">
    <location>
        <position position="168"/>
    </location>
    <ligand>
        <name>UDP-N-acetyl-alpha-D-glucosamine</name>
        <dbReference type="ChEBI" id="CHEBI:57705"/>
    </ligand>
</feature>